<sequence>MNLFNQFISKVHHKLLMSSSPTAAANCSSTSSNSTSAALKSPNSMLALDPATVFAAATVNGISQQAYVNQQAAYLAVTNAGHSTGWNGALNNNINSDLL</sequence>
<accession>A0A915NCG3</accession>
<dbReference type="AlphaFoldDB" id="A0A915NCG3"/>
<protein>
    <submittedName>
        <fullName evidence="2">Uncharacterized protein</fullName>
    </submittedName>
</protein>
<dbReference type="Proteomes" id="UP000887561">
    <property type="component" value="Unplaced"/>
</dbReference>
<proteinExistence type="predicted"/>
<keyword evidence="1" id="KW-1185">Reference proteome</keyword>
<reference evidence="2" key="1">
    <citation type="submission" date="2022-11" db="UniProtKB">
        <authorList>
            <consortium name="WormBaseParasite"/>
        </authorList>
    </citation>
    <scope>IDENTIFICATION</scope>
</reference>
<name>A0A915NCG3_MELJA</name>
<dbReference type="WBParaSite" id="scaffold9411_cov151.g13920">
    <property type="protein sequence ID" value="scaffold9411_cov151.g13920"/>
    <property type="gene ID" value="scaffold9411_cov151.g13920"/>
</dbReference>
<evidence type="ECO:0000313" key="1">
    <source>
        <dbReference type="Proteomes" id="UP000887561"/>
    </source>
</evidence>
<organism evidence="1 2">
    <name type="scientific">Meloidogyne javanica</name>
    <name type="common">Root-knot nematode worm</name>
    <dbReference type="NCBI Taxonomy" id="6303"/>
    <lineage>
        <taxon>Eukaryota</taxon>
        <taxon>Metazoa</taxon>
        <taxon>Ecdysozoa</taxon>
        <taxon>Nematoda</taxon>
        <taxon>Chromadorea</taxon>
        <taxon>Rhabditida</taxon>
        <taxon>Tylenchina</taxon>
        <taxon>Tylenchomorpha</taxon>
        <taxon>Tylenchoidea</taxon>
        <taxon>Meloidogynidae</taxon>
        <taxon>Meloidogyninae</taxon>
        <taxon>Meloidogyne</taxon>
        <taxon>Meloidogyne incognita group</taxon>
    </lineage>
</organism>
<evidence type="ECO:0000313" key="2">
    <source>
        <dbReference type="WBParaSite" id="scaffold9411_cov151.g13920"/>
    </source>
</evidence>